<dbReference type="PANTHER" id="PTHR42912">
    <property type="entry name" value="METHYLTRANSFERASE"/>
    <property type="match status" value="1"/>
</dbReference>
<keyword evidence="2" id="KW-0489">Methyltransferase</keyword>
<dbReference type="PANTHER" id="PTHR42912:SF80">
    <property type="entry name" value="METHYLTRANSFERASE DOMAIN-CONTAINING PROTEIN"/>
    <property type="match status" value="1"/>
</dbReference>
<dbReference type="AlphaFoldDB" id="A0A4R5FVU8"/>
<evidence type="ECO:0000259" key="1">
    <source>
        <dbReference type="Pfam" id="PF08241"/>
    </source>
</evidence>
<sequence>MSFHVHPLAWLLALEGVALLRSQAGDLGGEGDDGDQENERFVARRIAEIRRLCAEPDLAGRTGAVVGHATTVEGYARWAGSYDSEENPLIAVEEPQVRRIIAALPPGRALDAACGTGRYAAYLAGLGHEVVGVDSSAEMLALAWAKTPDGTFHEADLHDLPVEAASFDLVVCGLALTHQPALGPALREFARVVRPGGHLVVSDIHVLSLYLGGVAKVAGPDGGLRAMPAGRFLAGDYVAAILEAGLEIVACHEPRWGELPGGHGGPLAQQWCPEAAALAYRDTPAAIIWHLRRPPARGANM</sequence>
<keyword evidence="2" id="KW-0808">Transferase</keyword>
<dbReference type="SUPFAM" id="SSF53335">
    <property type="entry name" value="S-adenosyl-L-methionine-dependent methyltransferases"/>
    <property type="match status" value="1"/>
</dbReference>
<feature type="domain" description="Methyltransferase type 11" evidence="1">
    <location>
        <begin position="110"/>
        <end position="201"/>
    </location>
</feature>
<accession>A0A4R5FVU8</accession>
<dbReference type="Proteomes" id="UP000295136">
    <property type="component" value="Unassembled WGS sequence"/>
</dbReference>
<proteinExistence type="predicted"/>
<evidence type="ECO:0000313" key="3">
    <source>
        <dbReference type="Proteomes" id="UP000295136"/>
    </source>
</evidence>
<dbReference type="GO" id="GO:0032259">
    <property type="term" value="P:methylation"/>
    <property type="evidence" value="ECO:0007669"/>
    <property type="project" value="UniProtKB-KW"/>
</dbReference>
<organism evidence="2 3">
    <name type="scientific">Nonomuraea mesophila</name>
    <dbReference type="NCBI Taxonomy" id="2530382"/>
    <lineage>
        <taxon>Bacteria</taxon>
        <taxon>Bacillati</taxon>
        <taxon>Actinomycetota</taxon>
        <taxon>Actinomycetes</taxon>
        <taxon>Streptosporangiales</taxon>
        <taxon>Streptosporangiaceae</taxon>
        <taxon>Nonomuraea</taxon>
    </lineage>
</organism>
<dbReference type="CDD" id="cd02440">
    <property type="entry name" value="AdoMet_MTases"/>
    <property type="match status" value="1"/>
</dbReference>
<gene>
    <name evidence="2" type="ORF">E1295_04305</name>
</gene>
<dbReference type="InterPro" id="IPR013216">
    <property type="entry name" value="Methyltransf_11"/>
</dbReference>
<dbReference type="EMBL" id="SMLD01000007">
    <property type="protein sequence ID" value="TDE58832.1"/>
    <property type="molecule type" value="Genomic_DNA"/>
</dbReference>
<dbReference type="InterPro" id="IPR050508">
    <property type="entry name" value="Methyltransf_Superfamily"/>
</dbReference>
<comment type="caution">
    <text evidence="2">The sequence shown here is derived from an EMBL/GenBank/DDBJ whole genome shotgun (WGS) entry which is preliminary data.</text>
</comment>
<dbReference type="Gene3D" id="3.40.50.150">
    <property type="entry name" value="Vaccinia Virus protein VP39"/>
    <property type="match status" value="1"/>
</dbReference>
<name>A0A4R5FVU8_9ACTN</name>
<evidence type="ECO:0000313" key="2">
    <source>
        <dbReference type="EMBL" id="TDE58832.1"/>
    </source>
</evidence>
<dbReference type="InterPro" id="IPR029063">
    <property type="entry name" value="SAM-dependent_MTases_sf"/>
</dbReference>
<dbReference type="Pfam" id="PF08241">
    <property type="entry name" value="Methyltransf_11"/>
    <property type="match status" value="1"/>
</dbReference>
<reference evidence="2 3" key="1">
    <citation type="submission" date="2019-03" db="EMBL/GenBank/DDBJ databases">
        <title>Draft genome sequences of novel Actinobacteria.</title>
        <authorList>
            <person name="Sahin N."/>
            <person name="Ay H."/>
            <person name="Saygin H."/>
        </authorList>
    </citation>
    <scope>NUCLEOTIDE SEQUENCE [LARGE SCALE GENOMIC DNA]</scope>
    <source>
        <strain evidence="2 3">6K102</strain>
    </source>
</reference>
<dbReference type="RefSeq" id="WP_132628345.1">
    <property type="nucleotide sequence ID" value="NZ_SMLD01000007.1"/>
</dbReference>
<dbReference type="GO" id="GO:0008757">
    <property type="term" value="F:S-adenosylmethionine-dependent methyltransferase activity"/>
    <property type="evidence" value="ECO:0007669"/>
    <property type="project" value="InterPro"/>
</dbReference>
<protein>
    <submittedName>
        <fullName evidence="2">Class I SAM-dependent methyltransferase</fullName>
    </submittedName>
</protein>
<keyword evidence="3" id="KW-1185">Reference proteome</keyword>